<dbReference type="InterPro" id="IPR001296">
    <property type="entry name" value="Glyco_trans_1"/>
</dbReference>
<evidence type="ECO:0000313" key="3">
    <source>
        <dbReference type="Proteomes" id="UP000619457"/>
    </source>
</evidence>
<feature type="domain" description="Glycosyl transferase family 1" evidence="1">
    <location>
        <begin position="179"/>
        <end position="331"/>
    </location>
</feature>
<reference evidence="2" key="2">
    <citation type="submission" date="2020-09" db="EMBL/GenBank/DDBJ databases">
        <authorList>
            <person name="Sun Q."/>
            <person name="Kim S."/>
        </authorList>
    </citation>
    <scope>NUCLEOTIDE SEQUENCE</scope>
    <source>
        <strain evidence="2">KCTC 12368</strain>
    </source>
</reference>
<dbReference type="Gene3D" id="3.40.50.2000">
    <property type="entry name" value="Glycogen Phosphorylase B"/>
    <property type="match status" value="2"/>
</dbReference>
<dbReference type="Pfam" id="PF00534">
    <property type="entry name" value="Glycos_transf_1"/>
    <property type="match status" value="1"/>
</dbReference>
<dbReference type="CDD" id="cd03811">
    <property type="entry name" value="GT4_GT28_WabH-like"/>
    <property type="match status" value="1"/>
</dbReference>
<name>A0A918PJQ2_9BACT</name>
<comment type="caution">
    <text evidence="2">The sequence shown here is derived from an EMBL/GenBank/DDBJ whole genome shotgun (WGS) entry which is preliminary data.</text>
</comment>
<dbReference type="RefSeq" id="WP_018475125.1">
    <property type="nucleotide sequence ID" value="NZ_BMWX01000001.1"/>
</dbReference>
<organism evidence="2 3">
    <name type="scientific">Echinicola pacifica</name>
    <dbReference type="NCBI Taxonomy" id="346377"/>
    <lineage>
        <taxon>Bacteria</taxon>
        <taxon>Pseudomonadati</taxon>
        <taxon>Bacteroidota</taxon>
        <taxon>Cytophagia</taxon>
        <taxon>Cytophagales</taxon>
        <taxon>Cyclobacteriaceae</taxon>
        <taxon>Echinicola</taxon>
    </lineage>
</organism>
<sequence length="365" mass="42242">MRVIYIIDTLQTGGAEKSLLAIVKRFTIIQPLFWVLYEGEHSLSELYEEAKLQVKYWNFPPTTSRSFIAKKLSAEIGIEKPIVIHSTLFRSDMVSRQLSGDFVIINSIVNNSYHWRRYKDLSLKEILALLRVQFLDFISVKKVDYWIANSSYLAKVHQKYLGIENSKIKVIPRGRAIEKNTRTFESRSDDIVFLNISRLIHRKGLIDLVYAFRDLVARFPIAKLYLVGDGPLKDDLAKLIERLNLADNVFLLGGQLEVGRYLYSCDFFVFPSHYEGLPGALIEAMLAKKPIIASDIPEIKACVHSNMAMFHEVGNRKDLAKTLDRAITYQNWEEEVNRAYYHALNEYDIDNISRNYEEFYLKHSG</sequence>
<proteinExistence type="predicted"/>
<dbReference type="PANTHER" id="PTHR12526">
    <property type="entry name" value="GLYCOSYLTRANSFERASE"/>
    <property type="match status" value="1"/>
</dbReference>
<dbReference type="AlphaFoldDB" id="A0A918PJQ2"/>
<evidence type="ECO:0000259" key="1">
    <source>
        <dbReference type="Pfam" id="PF00534"/>
    </source>
</evidence>
<dbReference type="GO" id="GO:0016757">
    <property type="term" value="F:glycosyltransferase activity"/>
    <property type="evidence" value="ECO:0007669"/>
    <property type="project" value="InterPro"/>
</dbReference>
<reference evidence="2" key="1">
    <citation type="journal article" date="2014" name="Int. J. Syst. Evol. Microbiol.">
        <title>Complete genome sequence of Corynebacterium casei LMG S-19264T (=DSM 44701T), isolated from a smear-ripened cheese.</title>
        <authorList>
            <consortium name="US DOE Joint Genome Institute (JGI-PGF)"/>
            <person name="Walter F."/>
            <person name="Albersmeier A."/>
            <person name="Kalinowski J."/>
            <person name="Ruckert C."/>
        </authorList>
    </citation>
    <scope>NUCLEOTIDE SEQUENCE</scope>
    <source>
        <strain evidence="2">KCTC 12368</strain>
    </source>
</reference>
<evidence type="ECO:0000313" key="2">
    <source>
        <dbReference type="EMBL" id="GGZ12838.1"/>
    </source>
</evidence>
<protein>
    <submittedName>
        <fullName evidence="2">Glycosyl transferase family 1</fullName>
    </submittedName>
</protein>
<accession>A0A918PJQ2</accession>
<dbReference type="EMBL" id="BMWX01000001">
    <property type="protein sequence ID" value="GGZ12838.1"/>
    <property type="molecule type" value="Genomic_DNA"/>
</dbReference>
<dbReference type="SUPFAM" id="SSF53756">
    <property type="entry name" value="UDP-Glycosyltransferase/glycogen phosphorylase"/>
    <property type="match status" value="1"/>
</dbReference>
<keyword evidence="2" id="KW-0808">Transferase</keyword>
<gene>
    <name evidence="2" type="ORF">GCM10007049_00680</name>
</gene>
<dbReference type="Proteomes" id="UP000619457">
    <property type="component" value="Unassembled WGS sequence"/>
</dbReference>
<keyword evidence="3" id="KW-1185">Reference proteome</keyword>